<dbReference type="InterPro" id="IPR032466">
    <property type="entry name" value="Metal_Hydrolase"/>
</dbReference>
<dbReference type="Gene3D" id="3.20.20.140">
    <property type="entry name" value="Metal-dependent hydrolases"/>
    <property type="match status" value="1"/>
</dbReference>
<dbReference type="Gene3D" id="2.30.40.10">
    <property type="entry name" value="Urease, subunit C, domain 1"/>
    <property type="match status" value="1"/>
</dbReference>
<dbReference type="CDD" id="cd01314">
    <property type="entry name" value="D-HYD"/>
    <property type="match status" value="1"/>
</dbReference>
<reference evidence="7 8" key="1">
    <citation type="submission" date="2019-07" db="EMBL/GenBank/DDBJ databases">
        <title>Microlunatus dokdonensis sp. nov. isolated from the rhizospheric soil of the wild plant Elymus tsukushiensis.</title>
        <authorList>
            <person name="Ghim S.-Y."/>
            <person name="Hwang Y.-J."/>
            <person name="Son J.-S."/>
            <person name="Shin J.-H."/>
        </authorList>
    </citation>
    <scope>NUCLEOTIDE SEQUENCE [LARGE SCALE GENOMIC DNA]</scope>
    <source>
        <strain evidence="7 8">KUDC0627</strain>
    </source>
</reference>
<keyword evidence="8" id="KW-1185">Reference proteome</keyword>
<feature type="domain" description="Amidohydrolase-related" evidence="6">
    <location>
        <begin position="58"/>
        <end position="447"/>
    </location>
</feature>
<protein>
    <submittedName>
        <fullName evidence="7">Dihydropyrimidinase</fullName>
        <ecNumber evidence="7">3.5.2.2</ecNumber>
    </submittedName>
</protein>
<dbReference type="Proteomes" id="UP000319263">
    <property type="component" value="Chromosome"/>
</dbReference>
<dbReference type="SUPFAM" id="SSF51556">
    <property type="entry name" value="Metallo-dependent hydrolases"/>
    <property type="match status" value="1"/>
</dbReference>
<evidence type="ECO:0000256" key="4">
    <source>
        <dbReference type="ARBA" id="ARBA00022801"/>
    </source>
</evidence>
<dbReference type="EC" id="3.5.2.2" evidence="7"/>
<feature type="modified residue" description="N6-carboxylysine" evidence="5">
    <location>
        <position position="158"/>
    </location>
</feature>
<dbReference type="RefSeq" id="WP_143985229.1">
    <property type="nucleotide sequence ID" value="NZ_CP041692.1"/>
</dbReference>
<dbReference type="InterPro" id="IPR050378">
    <property type="entry name" value="Metallo-dep_Hydrolases_sf"/>
</dbReference>
<dbReference type="OrthoDB" id="9775759at2"/>
<dbReference type="GO" id="GO:0004157">
    <property type="term" value="F:dihydropyrimidinase activity"/>
    <property type="evidence" value="ECO:0007669"/>
    <property type="project" value="UniProtKB-EC"/>
</dbReference>
<sequence>MTTTLITGGTVVNATGTNRADVLIDGERIVAVLAPGSTLLGHDLAAGVDRQLDATGKYVIPGGIDAHTHMEMPFGGTTASDTFETGTRAAAWGGTTMIIDFAIQKYGERVEDGLAEWHRKADGNCAIDYGFHQIIGGVDNDSLKAMDSLLDEGITSYKLFMAYPGVFYSDDAQILRAMQKAADLGLMTMMHAENGPAIDVLAEQLVEQGKTTPYYHGIARAWQLEEEATHRAIMLADVARAPLYVVHVSAKQAVAQLTAARDLGKNVFGETCPQYLYLSLEEQLGAPGFDGAKWVCSTPLRSRAEGHQDSLWQALRSNDLQMVSTDHCPFCMKEQKELGKDDFRKIPNGIGSIEHRLDLLYQGVVTARITLPRWVELTSTTPARMFGVYGRKGVIAPDADADIVIYDPQGHTSIGLGKTHHMNLDHSAWEGFEIDGHVDVVLSRGEVIVDESGYVGSKGHGRYVKRGLSQYLL</sequence>
<accession>A0A516PVN0</accession>
<dbReference type="GO" id="GO:0005829">
    <property type="term" value="C:cytosol"/>
    <property type="evidence" value="ECO:0007669"/>
    <property type="project" value="TreeGrafter"/>
</dbReference>
<dbReference type="AlphaFoldDB" id="A0A516PVN0"/>
<keyword evidence="4 7" id="KW-0378">Hydrolase</keyword>
<dbReference type="PANTHER" id="PTHR11647:SF1">
    <property type="entry name" value="COLLAPSIN RESPONSE MEDIATOR PROTEIN"/>
    <property type="match status" value="1"/>
</dbReference>
<evidence type="ECO:0000256" key="5">
    <source>
        <dbReference type="PIRSR" id="PIRSR611778-50"/>
    </source>
</evidence>
<evidence type="ECO:0000313" key="8">
    <source>
        <dbReference type="Proteomes" id="UP000319263"/>
    </source>
</evidence>
<name>A0A516PVN0_9ACTN</name>
<dbReference type="SUPFAM" id="SSF51338">
    <property type="entry name" value="Composite domain of metallo-dependent hydrolases"/>
    <property type="match status" value="2"/>
</dbReference>
<evidence type="ECO:0000313" key="7">
    <source>
        <dbReference type="EMBL" id="QDP95248.1"/>
    </source>
</evidence>
<keyword evidence="3" id="KW-0479">Metal-binding</keyword>
<comment type="similarity">
    <text evidence="2">Belongs to the metallo-dependent hydrolases superfamily. Hydantoinase/dihydropyrimidinase family.</text>
</comment>
<dbReference type="KEGG" id="mik:FOE78_04380"/>
<evidence type="ECO:0000256" key="1">
    <source>
        <dbReference type="ARBA" id="ARBA00001947"/>
    </source>
</evidence>
<comment type="PTM">
    <text evidence="5">Carbamylation allows a single lysine to coordinate two divalent metal cations.</text>
</comment>
<dbReference type="Pfam" id="PF01979">
    <property type="entry name" value="Amidohydro_1"/>
    <property type="match status" value="1"/>
</dbReference>
<dbReference type="NCBIfam" id="TIGR02033">
    <property type="entry name" value="D-hydantoinase"/>
    <property type="match status" value="1"/>
</dbReference>
<organism evidence="7 8">
    <name type="scientific">Microlunatus elymi</name>
    <dbReference type="NCBI Taxonomy" id="2596828"/>
    <lineage>
        <taxon>Bacteria</taxon>
        <taxon>Bacillati</taxon>
        <taxon>Actinomycetota</taxon>
        <taxon>Actinomycetes</taxon>
        <taxon>Propionibacteriales</taxon>
        <taxon>Propionibacteriaceae</taxon>
        <taxon>Microlunatus</taxon>
    </lineage>
</organism>
<proteinExistence type="inferred from homology"/>
<dbReference type="InterPro" id="IPR011059">
    <property type="entry name" value="Metal-dep_hydrolase_composite"/>
</dbReference>
<dbReference type="InterPro" id="IPR011778">
    <property type="entry name" value="Hydantoinase/dihydroPyrase"/>
</dbReference>
<evidence type="ECO:0000256" key="2">
    <source>
        <dbReference type="ARBA" id="ARBA00008829"/>
    </source>
</evidence>
<comment type="cofactor">
    <cofactor evidence="1">
        <name>Zn(2+)</name>
        <dbReference type="ChEBI" id="CHEBI:29105"/>
    </cofactor>
</comment>
<evidence type="ECO:0000259" key="6">
    <source>
        <dbReference type="Pfam" id="PF01979"/>
    </source>
</evidence>
<gene>
    <name evidence="7" type="primary">hydA</name>
    <name evidence="7" type="ORF">FOE78_04380</name>
</gene>
<dbReference type="GO" id="GO:0046872">
    <property type="term" value="F:metal ion binding"/>
    <property type="evidence" value="ECO:0007669"/>
    <property type="project" value="UniProtKB-KW"/>
</dbReference>
<evidence type="ECO:0000256" key="3">
    <source>
        <dbReference type="ARBA" id="ARBA00022723"/>
    </source>
</evidence>
<dbReference type="EMBL" id="CP041692">
    <property type="protein sequence ID" value="QDP95248.1"/>
    <property type="molecule type" value="Genomic_DNA"/>
</dbReference>
<dbReference type="FunFam" id="3.20.20.140:FF:000037">
    <property type="entry name" value="Dihydropyrimidinase"/>
    <property type="match status" value="1"/>
</dbReference>
<dbReference type="PANTHER" id="PTHR11647">
    <property type="entry name" value="HYDRANTOINASE/DIHYDROPYRIMIDINASE FAMILY MEMBER"/>
    <property type="match status" value="1"/>
</dbReference>
<dbReference type="InterPro" id="IPR006680">
    <property type="entry name" value="Amidohydro-rel"/>
</dbReference>